<dbReference type="InterPro" id="IPR006145">
    <property type="entry name" value="PsdUridine_synth_RsuA/RluA"/>
</dbReference>
<dbReference type="PROSITE" id="PS01129">
    <property type="entry name" value="PSI_RLU"/>
    <property type="match status" value="1"/>
</dbReference>
<proteinExistence type="predicted"/>
<dbReference type="InterPro" id="IPR050188">
    <property type="entry name" value="RluA_PseudoU_synthase"/>
</dbReference>
<dbReference type="Gene3D" id="3.30.2350.10">
    <property type="entry name" value="Pseudouridine synthase"/>
    <property type="match status" value="1"/>
</dbReference>
<dbReference type="RefSeq" id="WP_127699758.1">
    <property type="nucleotide sequence ID" value="NZ_SACS01000014.1"/>
</dbReference>
<dbReference type="PANTHER" id="PTHR21600:SF84">
    <property type="entry name" value="PSEUDOURIDINE SYNTHASE RSUA_RLUA-LIKE DOMAIN-CONTAINING PROTEIN"/>
    <property type="match status" value="1"/>
</dbReference>
<dbReference type="InterPro" id="IPR020103">
    <property type="entry name" value="PsdUridine_synth_cat_dom_sf"/>
</dbReference>
<dbReference type="InterPro" id="IPR006224">
    <property type="entry name" value="PsdUridine_synth_RluA-like_CS"/>
</dbReference>
<dbReference type="Proteomes" id="UP000283077">
    <property type="component" value="Unassembled WGS sequence"/>
</dbReference>
<dbReference type="EMBL" id="SACS01000014">
    <property type="protein sequence ID" value="RVU35593.1"/>
    <property type="molecule type" value="Genomic_DNA"/>
</dbReference>
<gene>
    <name evidence="2" type="ORF">EOE67_13440</name>
</gene>
<sequence length="315" mass="36091">MAIANRPSEITLPANNQGWANLYEFLCWQFPRIDSAIWLERLQDGKVFWFDGDKVTPDTPFSPSRRLCYFREVSAEPHIPFSEELVYQDEHLLIACKPHFLPVIPGGEYINECLLERLRQKYHAPDLVAVHRLDRETAGLVLFSKQVPSRADYYQLFASGQIEKSYLAVAHIAEHIPAEPGQQWQVQNRLEKSQPRFLMQQVEGEVNARSSIELLQRQGDLGLFKLTPHTGKTHQLRVHMLGLGMPLLHDKYYPQLQPKTALDFSQPLQLLAAELSFIDPLSGEKRAFRSNRQLAGWPENLKEGDMYRSGGLAFG</sequence>
<dbReference type="SUPFAM" id="SSF55120">
    <property type="entry name" value="Pseudouridine synthase"/>
    <property type="match status" value="1"/>
</dbReference>
<evidence type="ECO:0000313" key="3">
    <source>
        <dbReference type="Proteomes" id="UP000283077"/>
    </source>
</evidence>
<feature type="domain" description="Pseudouridine synthase RsuA/RluA-like" evidence="1">
    <location>
        <begin position="91"/>
        <end position="240"/>
    </location>
</feature>
<dbReference type="OrthoDB" id="9807829at2"/>
<dbReference type="GO" id="GO:0003723">
    <property type="term" value="F:RNA binding"/>
    <property type="evidence" value="ECO:0007669"/>
    <property type="project" value="InterPro"/>
</dbReference>
<dbReference type="PANTHER" id="PTHR21600">
    <property type="entry name" value="MITOCHONDRIAL RNA PSEUDOURIDINE SYNTHASE"/>
    <property type="match status" value="1"/>
</dbReference>
<comment type="caution">
    <text evidence="2">The sequence shown here is derived from an EMBL/GenBank/DDBJ whole genome shotgun (WGS) entry which is preliminary data.</text>
</comment>
<dbReference type="GO" id="GO:0000455">
    <property type="term" value="P:enzyme-directed rRNA pseudouridine synthesis"/>
    <property type="evidence" value="ECO:0007669"/>
    <property type="project" value="TreeGrafter"/>
</dbReference>
<dbReference type="GO" id="GO:0140098">
    <property type="term" value="F:catalytic activity, acting on RNA"/>
    <property type="evidence" value="ECO:0007669"/>
    <property type="project" value="UniProtKB-ARBA"/>
</dbReference>
<dbReference type="GO" id="GO:0009982">
    <property type="term" value="F:pseudouridine synthase activity"/>
    <property type="evidence" value="ECO:0007669"/>
    <property type="project" value="InterPro"/>
</dbReference>
<dbReference type="Pfam" id="PF00849">
    <property type="entry name" value="PseudoU_synth_2"/>
    <property type="match status" value="1"/>
</dbReference>
<keyword evidence="3" id="KW-1185">Reference proteome</keyword>
<accession>A0A437QM52</accession>
<reference evidence="2 3" key="1">
    <citation type="submission" date="2019-01" db="EMBL/GenBank/DDBJ databases">
        <authorList>
            <person name="Chen W.-M."/>
        </authorList>
    </citation>
    <scope>NUCLEOTIDE SEQUENCE [LARGE SCALE GENOMIC DNA]</scope>
    <source>
        <strain evidence="2 3">KYPC3</strain>
    </source>
</reference>
<dbReference type="AlphaFoldDB" id="A0A437QM52"/>
<name>A0A437QM52_9GAMM</name>
<protein>
    <submittedName>
        <fullName evidence="2">Pseudouridine synthase</fullName>
    </submittedName>
</protein>
<evidence type="ECO:0000313" key="2">
    <source>
        <dbReference type="EMBL" id="RVU35593.1"/>
    </source>
</evidence>
<evidence type="ECO:0000259" key="1">
    <source>
        <dbReference type="Pfam" id="PF00849"/>
    </source>
</evidence>
<organism evidence="2 3">
    <name type="scientific">Rheinheimera riviphila</name>
    <dbReference type="NCBI Taxonomy" id="1834037"/>
    <lineage>
        <taxon>Bacteria</taxon>
        <taxon>Pseudomonadati</taxon>
        <taxon>Pseudomonadota</taxon>
        <taxon>Gammaproteobacteria</taxon>
        <taxon>Chromatiales</taxon>
        <taxon>Chromatiaceae</taxon>
        <taxon>Rheinheimera</taxon>
    </lineage>
</organism>